<dbReference type="RefSeq" id="WP_267218364.1">
    <property type="nucleotide sequence ID" value="NZ_JAPCWC010000001.1"/>
</dbReference>
<keyword evidence="7" id="KW-1185">Reference proteome</keyword>
<accession>A0ABV6SD31</accession>
<dbReference type="SUPFAM" id="SSF50129">
    <property type="entry name" value="GroES-like"/>
    <property type="match status" value="1"/>
</dbReference>
<evidence type="ECO:0000313" key="7">
    <source>
        <dbReference type="Proteomes" id="UP001589858"/>
    </source>
</evidence>
<dbReference type="InterPro" id="IPR011032">
    <property type="entry name" value="GroES-like_sf"/>
</dbReference>
<dbReference type="SUPFAM" id="SSF51735">
    <property type="entry name" value="NAD(P)-binding Rossmann-fold domains"/>
    <property type="match status" value="1"/>
</dbReference>
<protein>
    <submittedName>
        <fullName evidence="6">Alcohol dehydrogenase catalytic domain-containing protein</fullName>
    </submittedName>
</protein>
<dbReference type="Pfam" id="PF00107">
    <property type="entry name" value="ADH_zinc_N"/>
    <property type="match status" value="1"/>
</dbReference>
<dbReference type="InterPro" id="IPR013154">
    <property type="entry name" value="ADH-like_N"/>
</dbReference>
<reference evidence="6 7" key="1">
    <citation type="submission" date="2024-09" db="EMBL/GenBank/DDBJ databases">
        <authorList>
            <person name="Sun Q."/>
            <person name="Mori K."/>
        </authorList>
    </citation>
    <scope>NUCLEOTIDE SEQUENCE [LARGE SCALE GENOMIC DNA]</scope>
    <source>
        <strain evidence="6 7">CICC 11035S</strain>
    </source>
</reference>
<comment type="cofactor">
    <cofactor evidence="4">
        <name>Zn(2+)</name>
        <dbReference type="ChEBI" id="CHEBI:29105"/>
    </cofactor>
</comment>
<dbReference type="PROSITE" id="PS00059">
    <property type="entry name" value="ADH_ZINC"/>
    <property type="match status" value="1"/>
</dbReference>
<evidence type="ECO:0000259" key="5">
    <source>
        <dbReference type="SMART" id="SM00829"/>
    </source>
</evidence>
<keyword evidence="1 4" id="KW-0479">Metal-binding</keyword>
<comment type="caution">
    <text evidence="6">The sequence shown here is derived from an EMBL/GenBank/DDBJ whole genome shotgun (WGS) entry which is preliminary data.</text>
</comment>
<dbReference type="InterPro" id="IPR002328">
    <property type="entry name" value="ADH_Zn_CS"/>
</dbReference>
<dbReference type="EMBL" id="JBHLTM010000075">
    <property type="protein sequence ID" value="MFC0686562.1"/>
    <property type="molecule type" value="Genomic_DNA"/>
</dbReference>
<feature type="domain" description="Enoyl reductase (ER)" evidence="5">
    <location>
        <begin position="10"/>
        <end position="333"/>
    </location>
</feature>
<dbReference type="SMART" id="SM00829">
    <property type="entry name" value="PKS_ER"/>
    <property type="match status" value="1"/>
</dbReference>
<sequence>MRAAIYPGNGGPVTIETLADPRPGPGEVLIRVSRCGICGTDLAMTRGGAWDYGSGVQFGHEYAGEIVELGREVSALRVGDRIAVMPSLACGRCTSCRAHGNAVLCEDKQGSAMLGFSELAAIPQGAATKLPAVLSLADGALIEPLAISLYGVQLAAIRPGDSVLVLGAGSVALYAVYWARRLGAGRIAVMSRSPRRAALARDMGADRFIAFGENEAGDLREALGGAPVVVLECVGAQGMLMKALSHVAPFGRILSLGFCTAPDPVIPALGSYKCASIQFSVGYSMREFLYIADQIDKGHVDPKRTISSTVTLDELPATLAMLRKPNAETKVHVTF</sequence>
<dbReference type="InterPro" id="IPR013149">
    <property type="entry name" value="ADH-like_C"/>
</dbReference>
<dbReference type="Gene3D" id="3.90.180.10">
    <property type="entry name" value="Medium-chain alcohol dehydrogenases, catalytic domain"/>
    <property type="match status" value="1"/>
</dbReference>
<evidence type="ECO:0000313" key="6">
    <source>
        <dbReference type="EMBL" id="MFC0686562.1"/>
    </source>
</evidence>
<dbReference type="InterPro" id="IPR050129">
    <property type="entry name" value="Zn_alcohol_dh"/>
</dbReference>
<dbReference type="PANTHER" id="PTHR43401">
    <property type="entry name" value="L-THREONINE 3-DEHYDROGENASE"/>
    <property type="match status" value="1"/>
</dbReference>
<keyword evidence="2 4" id="KW-0862">Zinc</keyword>
<dbReference type="Gene3D" id="3.40.50.720">
    <property type="entry name" value="NAD(P)-binding Rossmann-like Domain"/>
    <property type="match status" value="1"/>
</dbReference>
<evidence type="ECO:0000256" key="3">
    <source>
        <dbReference type="ARBA" id="ARBA00023002"/>
    </source>
</evidence>
<proteinExistence type="inferred from homology"/>
<organism evidence="6 7">
    <name type="scientific">Novosphingobium clariflavum</name>
    <dbReference type="NCBI Taxonomy" id="2029884"/>
    <lineage>
        <taxon>Bacteria</taxon>
        <taxon>Pseudomonadati</taxon>
        <taxon>Pseudomonadota</taxon>
        <taxon>Alphaproteobacteria</taxon>
        <taxon>Sphingomonadales</taxon>
        <taxon>Sphingomonadaceae</taxon>
        <taxon>Novosphingobium</taxon>
    </lineage>
</organism>
<comment type="similarity">
    <text evidence="4">Belongs to the zinc-containing alcohol dehydrogenase family.</text>
</comment>
<dbReference type="InterPro" id="IPR020843">
    <property type="entry name" value="ER"/>
</dbReference>
<dbReference type="Pfam" id="PF08240">
    <property type="entry name" value="ADH_N"/>
    <property type="match status" value="1"/>
</dbReference>
<evidence type="ECO:0000256" key="4">
    <source>
        <dbReference type="RuleBase" id="RU361277"/>
    </source>
</evidence>
<gene>
    <name evidence="6" type="ORF">ACFFF8_18415</name>
</gene>
<name>A0ABV6SD31_9SPHN</name>
<evidence type="ECO:0000256" key="1">
    <source>
        <dbReference type="ARBA" id="ARBA00022723"/>
    </source>
</evidence>
<dbReference type="Proteomes" id="UP001589858">
    <property type="component" value="Unassembled WGS sequence"/>
</dbReference>
<dbReference type="InterPro" id="IPR036291">
    <property type="entry name" value="NAD(P)-bd_dom_sf"/>
</dbReference>
<evidence type="ECO:0000256" key="2">
    <source>
        <dbReference type="ARBA" id="ARBA00022833"/>
    </source>
</evidence>
<dbReference type="PANTHER" id="PTHR43401:SF5">
    <property type="entry name" value="ALCOHOL DEHYDROGENASE-RELATED"/>
    <property type="match status" value="1"/>
</dbReference>
<keyword evidence="3" id="KW-0560">Oxidoreductase</keyword>